<gene>
    <name evidence="1" type="ORF">IE53DRAFT_18426</name>
</gene>
<proteinExistence type="predicted"/>
<keyword evidence="2" id="KW-1185">Reference proteome</keyword>
<protein>
    <submittedName>
        <fullName evidence="1">Uncharacterized protein</fullName>
    </submittedName>
</protein>
<evidence type="ECO:0000313" key="2">
    <source>
        <dbReference type="Proteomes" id="UP000245626"/>
    </source>
</evidence>
<organism evidence="1 2">
    <name type="scientific">Violaceomyces palustris</name>
    <dbReference type="NCBI Taxonomy" id="1673888"/>
    <lineage>
        <taxon>Eukaryota</taxon>
        <taxon>Fungi</taxon>
        <taxon>Dikarya</taxon>
        <taxon>Basidiomycota</taxon>
        <taxon>Ustilaginomycotina</taxon>
        <taxon>Ustilaginomycetes</taxon>
        <taxon>Violaceomycetales</taxon>
        <taxon>Violaceomycetaceae</taxon>
        <taxon>Violaceomyces</taxon>
    </lineage>
</organism>
<accession>A0ACD0P210</accession>
<reference evidence="1 2" key="1">
    <citation type="journal article" date="2018" name="Mol. Biol. Evol.">
        <title>Broad Genomic Sampling Reveals a Smut Pathogenic Ancestry of the Fungal Clade Ustilaginomycotina.</title>
        <authorList>
            <person name="Kijpornyongpan T."/>
            <person name="Mondo S.J."/>
            <person name="Barry K."/>
            <person name="Sandor L."/>
            <person name="Lee J."/>
            <person name="Lipzen A."/>
            <person name="Pangilinan J."/>
            <person name="LaButti K."/>
            <person name="Hainaut M."/>
            <person name="Henrissat B."/>
            <person name="Grigoriev I.V."/>
            <person name="Spatafora J.W."/>
            <person name="Aime M.C."/>
        </authorList>
    </citation>
    <scope>NUCLEOTIDE SEQUENCE [LARGE SCALE GENOMIC DNA]</scope>
    <source>
        <strain evidence="1 2">SA 807</strain>
    </source>
</reference>
<sequence length="1000" mass="110824">MADQPACTCERVSDNYSIRIRSEEAGMLEELALDDETHVDACGPRISLLNRTAGLSQDELESLGHFISPGSALFESAGTRNRQKRREQEKRHQKEKKRQQIKQRIKENYVERERNRQKKTALSNFVNYPAEEERESGQPDSNDLIKRDSEGKIVELDDGLRVDQPSNKEGLKQDGSGKLFKPACGNQLVRNLGWDSEERGSRGSCSEGSFKPKLDHAELKPVQVRQRRGSRMPASFGLSQGALESSTNVSLPSCDFTFSVRPHDNAQKPSAEQGRTREQERPASDLRKSLAIDDALPDLPSSEEPHLSGSFVGRDTLRMTNEATESDPEEVHELPPRCNKSYSFQGPTISTLDSDSRIIWNCLGESKRKDVHRKHCLLCTHPHAASTQARSCAREHETSVSNYPAKGSVMKRKASQVAHQVTKEENYEGRGVRSNQFNSCKGEQEAGFEASTSDERSIKEDKNLTISDRAITGEISPKYARKREDQELDEERIQAQSPVEVPLSTPGMQGKSKSAAKLPEAVSRLTIQDEYLSKSESDMLDENDSCEVASSPQIFGEEQPEALFGDAPDGESSEGDSQDTISVEALAESPPSEDNSGFFSSGQDDDDSHVDDVGTMAMLEAIELEPPDESGYDIVEIDGSLFELHSDGYLRPLSPSELVFNHPIDSTESSDEGYPDSETSEESDQAVSFIDSDEGRTDRERNLTLEISTPPNSRRREYLGLMQAGKVRDATRYGHDRPGQMLAEFQEASLSSLEISHRNQETGYSETEGKPNEAIPSESGEVQTNRLSPAMQKIKSRLRAKGITGKSCEPHPTQERFQDRLNQRDLGISGQQALVESGQCSSLSIQRNDANGESSHHNQPLYPGTTRKKDVDFGRALQKRRHPFSKFHVTSSRPTSRRLALEDSGSASLVGQSSGIENEDEMPPLRRHSGMEHRKIPRPLMARNLIGRQMGARRIEAEGRSLPVSVRGHQLANQHDSVPTALPIGTEAPSSFGSNSKLDG</sequence>
<name>A0ACD0P210_9BASI</name>
<dbReference type="EMBL" id="KZ819795">
    <property type="protein sequence ID" value="PWN52130.1"/>
    <property type="molecule type" value="Genomic_DNA"/>
</dbReference>
<evidence type="ECO:0000313" key="1">
    <source>
        <dbReference type="EMBL" id="PWN52130.1"/>
    </source>
</evidence>
<dbReference type="Proteomes" id="UP000245626">
    <property type="component" value="Unassembled WGS sequence"/>
</dbReference>